<dbReference type="SUPFAM" id="SSF52540">
    <property type="entry name" value="P-loop containing nucleoside triphosphate hydrolases"/>
    <property type="match status" value="1"/>
</dbReference>
<sequence length="239" mass="25274">MPDGEAVAVPRRRLLDVLDGCLSRTGTPPVAVVCAPTGAGKTALLTTWARHRADPDAPRTAWVTLDARHGHADHLRSAIRDAVLPTAAPGGFSPVCLVLDNAHELSGRPAARELARLVSRAEVRLVLAGRFPFPLSRQWLRDRGRLREIGPEDLAFTAPEAAELLGAHGIRLPPAELDVLLRCTKGQAARLRLAVTSLVARGRPVMGAPVAVPVPRRSPAGATTVNPATPLGVARARGL</sequence>
<dbReference type="Gene3D" id="3.40.50.300">
    <property type="entry name" value="P-loop containing nucleotide triphosphate hydrolases"/>
    <property type="match status" value="1"/>
</dbReference>
<keyword evidence="2" id="KW-1185">Reference proteome</keyword>
<dbReference type="AlphaFoldDB" id="A0A5Q0H093"/>
<proteinExistence type="predicted"/>
<gene>
    <name evidence="1" type="ORF">EKG83_21450</name>
</gene>
<reference evidence="2" key="1">
    <citation type="journal article" date="2021" name="Curr. Microbiol.">
        <title>Complete genome of nocamycin-producing strain Saccharothrix syringae NRRL B-16468 reveals the biosynthetic potential for secondary metabolites.</title>
        <authorList>
            <person name="Mo X."/>
            <person name="Yang S."/>
        </authorList>
    </citation>
    <scope>NUCLEOTIDE SEQUENCE [LARGE SCALE GENOMIC DNA]</scope>
    <source>
        <strain evidence="2">ATCC 51364 / DSM 43886 / JCM 6844 / KCTC 9398 / NBRC 14523 / NRRL B-16468 / INA 2240</strain>
    </source>
</reference>
<organism evidence="1 2">
    <name type="scientific">Saccharothrix syringae</name>
    <name type="common">Nocardiopsis syringae</name>
    <dbReference type="NCBI Taxonomy" id="103733"/>
    <lineage>
        <taxon>Bacteria</taxon>
        <taxon>Bacillati</taxon>
        <taxon>Actinomycetota</taxon>
        <taxon>Actinomycetes</taxon>
        <taxon>Pseudonocardiales</taxon>
        <taxon>Pseudonocardiaceae</taxon>
        <taxon>Saccharothrix</taxon>
    </lineage>
</organism>
<dbReference type="Proteomes" id="UP000325787">
    <property type="component" value="Chromosome"/>
</dbReference>
<dbReference type="OrthoDB" id="134985at2"/>
<accession>A0A5Q0H093</accession>
<dbReference type="EMBL" id="CP034550">
    <property type="protein sequence ID" value="QFZ19656.1"/>
    <property type="molecule type" value="Genomic_DNA"/>
</dbReference>
<evidence type="ECO:0000313" key="1">
    <source>
        <dbReference type="EMBL" id="QFZ19656.1"/>
    </source>
</evidence>
<protein>
    <recommendedName>
        <fullName evidence="3">ATP-binding protein</fullName>
    </recommendedName>
</protein>
<dbReference type="InterPro" id="IPR027417">
    <property type="entry name" value="P-loop_NTPase"/>
</dbReference>
<dbReference type="RefSeq" id="WP_153278270.1">
    <property type="nucleotide sequence ID" value="NZ_CP034550.1"/>
</dbReference>
<evidence type="ECO:0000313" key="2">
    <source>
        <dbReference type="Proteomes" id="UP000325787"/>
    </source>
</evidence>
<dbReference type="KEGG" id="ssyi:EKG83_21450"/>
<evidence type="ECO:0008006" key="3">
    <source>
        <dbReference type="Google" id="ProtNLM"/>
    </source>
</evidence>
<name>A0A5Q0H093_SACSY</name>